<dbReference type="GO" id="GO:0006412">
    <property type="term" value="P:translation"/>
    <property type="evidence" value="ECO:0007669"/>
    <property type="project" value="InterPro"/>
</dbReference>
<evidence type="ECO:0000313" key="4">
    <source>
        <dbReference type="EMBL" id="KAF3341350.1"/>
    </source>
</evidence>
<dbReference type="GO" id="GO:0003735">
    <property type="term" value="F:structural constituent of ribosome"/>
    <property type="evidence" value="ECO:0007669"/>
    <property type="project" value="InterPro"/>
</dbReference>
<protein>
    <submittedName>
        <fullName evidence="4">Ribosomal protein S18</fullName>
    </submittedName>
</protein>
<dbReference type="PROSITE" id="PS50159">
    <property type="entry name" value="RIBOSOMAL_S13_2"/>
    <property type="match status" value="1"/>
</dbReference>
<reference evidence="4" key="1">
    <citation type="submission" date="2020-01" db="EMBL/GenBank/DDBJ databases">
        <title>Genome sequence of Kobresia littledalei, the first chromosome-level genome in the family Cyperaceae.</title>
        <authorList>
            <person name="Qu G."/>
        </authorList>
    </citation>
    <scope>NUCLEOTIDE SEQUENCE</scope>
    <source>
        <strain evidence="4">C.B.Clarke</strain>
        <tissue evidence="4">Leaf</tissue>
    </source>
</reference>
<dbReference type="Pfam" id="PF00416">
    <property type="entry name" value="Ribosomal_S13"/>
    <property type="match status" value="1"/>
</dbReference>
<accession>A0A833R9T9</accession>
<dbReference type="GO" id="GO:1990904">
    <property type="term" value="C:ribonucleoprotein complex"/>
    <property type="evidence" value="ECO:0007669"/>
    <property type="project" value="UniProtKB-KW"/>
</dbReference>
<comment type="similarity">
    <text evidence="1">Belongs to the universal ribosomal protein uS13 family.</text>
</comment>
<dbReference type="Gene3D" id="1.10.8.50">
    <property type="match status" value="1"/>
</dbReference>
<keyword evidence="3" id="KW-0687">Ribonucleoprotein</keyword>
<dbReference type="SUPFAM" id="SSF46946">
    <property type="entry name" value="S13-like H2TH domain"/>
    <property type="match status" value="1"/>
</dbReference>
<keyword evidence="5" id="KW-1185">Reference proteome</keyword>
<name>A0A833R9T9_9POAL</name>
<dbReference type="AlphaFoldDB" id="A0A833R9T9"/>
<dbReference type="InterPro" id="IPR010979">
    <property type="entry name" value="Ribosomal_uS13-like_H2TH"/>
</dbReference>
<keyword evidence="2 4" id="KW-0689">Ribosomal protein</keyword>
<dbReference type="GO" id="GO:0003723">
    <property type="term" value="F:RNA binding"/>
    <property type="evidence" value="ECO:0007669"/>
    <property type="project" value="InterPro"/>
</dbReference>
<dbReference type="OrthoDB" id="1702480at2759"/>
<sequence>MVVGNGKWILSTAIETVEGHKCHFYSKAETNREWFQMELYSSGGVDDLILENVDSSGITCTSIIHLNLAFFFFFSDLEALSCYKGIETSVFDREGFGRRFANGKQKIMFALRSIKGIGRRFANIVCKKADINMSKRSK</sequence>
<proteinExistence type="inferred from homology"/>
<dbReference type="EMBL" id="SWLB01000002">
    <property type="protein sequence ID" value="KAF3341350.1"/>
    <property type="molecule type" value="Genomic_DNA"/>
</dbReference>
<evidence type="ECO:0000313" key="5">
    <source>
        <dbReference type="Proteomes" id="UP000623129"/>
    </source>
</evidence>
<evidence type="ECO:0000256" key="3">
    <source>
        <dbReference type="ARBA" id="ARBA00023274"/>
    </source>
</evidence>
<dbReference type="Proteomes" id="UP000623129">
    <property type="component" value="Unassembled WGS sequence"/>
</dbReference>
<comment type="caution">
    <text evidence="4">The sequence shown here is derived from an EMBL/GenBank/DDBJ whole genome shotgun (WGS) entry which is preliminary data.</text>
</comment>
<dbReference type="InterPro" id="IPR001892">
    <property type="entry name" value="Ribosomal_uS13"/>
</dbReference>
<evidence type="ECO:0000256" key="1">
    <source>
        <dbReference type="ARBA" id="ARBA00008080"/>
    </source>
</evidence>
<organism evidence="4 5">
    <name type="scientific">Carex littledalei</name>
    <dbReference type="NCBI Taxonomy" id="544730"/>
    <lineage>
        <taxon>Eukaryota</taxon>
        <taxon>Viridiplantae</taxon>
        <taxon>Streptophyta</taxon>
        <taxon>Embryophyta</taxon>
        <taxon>Tracheophyta</taxon>
        <taxon>Spermatophyta</taxon>
        <taxon>Magnoliopsida</taxon>
        <taxon>Liliopsida</taxon>
        <taxon>Poales</taxon>
        <taxon>Cyperaceae</taxon>
        <taxon>Cyperoideae</taxon>
        <taxon>Cariceae</taxon>
        <taxon>Carex</taxon>
        <taxon>Carex subgen. Euthyceras</taxon>
    </lineage>
</organism>
<dbReference type="GO" id="GO:0005840">
    <property type="term" value="C:ribosome"/>
    <property type="evidence" value="ECO:0007669"/>
    <property type="project" value="UniProtKB-KW"/>
</dbReference>
<gene>
    <name evidence="4" type="ORF">FCM35_KLT10194</name>
</gene>
<evidence type="ECO:0000256" key="2">
    <source>
        <dbReference type="ARBA" id="ARBA00022980"/>
    </source>
</evidence>